<reference evidence="9 10" key="1">
    <citation type="submission" date="2016-07" db="EMBL/GenBank/DDBJ databases">
        <title>Draft genome of Streptomyces diastatochromogenes.</title>
        <authorList>
            <person name="Podduturi R."/>
            <person name="Lukassen M.B."/>
            <person name="Clausen N."/>
            <person name="Nielsen J.L."/>
            <person name="Jorgensen N.O."/>
        </authorList>
    </citation>
    <scope>NUCLEOTIDE SEQUENCE [LARGE SCALE GENOMIC DNA]</scope>
    <source>
        <strain evidence="9 10">DSM 40608</strain>
    </source>
</reference>
<comment type="cofactor">
    <cofactor evidence="1">
        <name>Zn(2+)</name>
        <dbReference type="ChEBI" id="CHEBI:29105"/>
    </cofactor>
</comment>
<dbReference type="GO" id="GO:0004181">
    <property type="term" value="F:metallocarboxypeptidase activity"/>
    <property type="evidence" value="ECO:0007669"/>
    <property type="project" value="InterPro"/>
</dbReference>
<evidence type="ECO:0000256" key="1">
    <source>
        <dbReference type="ARBA" id="ARBA00001947"/>
    </source>
</evidence>
<dbReference type="GO" id="GO:0006508">
    <property type="term" value="P:proteolysis"/>
    <property type="evidence" value="ECO:0007669"/>
    <property type="project" value="UniProtKB-KW"/>
</dbReference>
<evidence type="ECO:0000256" key="2">
    <source>
        <dbReference type="ARBA" id="ARBA00005988"/>
    </source>
</evidence>
<gene>
    <name evidence="9" type="ORF">BEK98_38295</name>
</gene>
<feature type="domain" description="Peptidase M14" evidence="8">
    <location>
        <begin position="419"/>
        <end position="777"/>
    </location>
</feature>
<dbReference type="PROSITE" id="PS52035">
    <property type="entry name" value="PEPTIDASE_M14"/>
    <property type="match status" value="1"/>
</dbReference>
<evidence type="ECO:0000256" key="6">
    <source>
        <dbReference type="ARBA" id="ARBA00023049"/>
    </source>
</evidence>
<dbReference type="InterPro" id="IPR019734">
    <property type="entry name" value="TPR_rpt"/>
</dbReference>
<dbReference type="Gene3D" id="3.40.630.10">
    <property type="entry name" value="Zn peptidases"/>
    <property type="match status" value="1"/>
</dbReference>
<dbReference type="SUPFAM" id="SSF53187">
    <property type="entry name" value="Zn-dependent exopeptidases"/>
    <property type="match status" value="1"/>
</dbReference>
<dbReference type="Gene3D" id="1.25.40.10">
    <property type="entry name" value="Tetratricopeptide repeat domain"/>
    <property type="match status" value="2"/>
</dbReference>
<feature type="active site" description="Proton donor/acceptor" evidence="7">
    <location>
        <position position="754"/>
    </location>
</feature>
<evidence type="ECO:0000256" key="5">
    <source>
        <dbReference type="ARBA" id="ARBA00022833"/>
    </source>
</evidence>
<evidence type="ECO:0000313" key="10">
    <source>
        <dbReference type="Proteomes" id="UP000215483"/>
    </source>
</evidence>
<dbReference type="Pfam" id="PF00246">
    <property type="entry name" value="Peptidase_M14"/>
    <property type="match status" value="1"/>
</dbReference>
<dbReference type="Pfam" id="PF13374">
    <property type="entry name" value="TPR_10"/>
    <property type="match status" value="1"/>
</dbReference>
<dbReference type="SMART" id="SM00028">
    <property type="entry name" value="TPR"/>
    <property type="match status" value="5"/>
</dbReference>
<evidence type="ECO:0000259" key="8">
    <source>
        <dbReference type="PROSITE" id="PS52035"/>
    </source>
</evidence>
<dbReference type="CDD" id="cd06228">
    <property type="entry name" value="M14-like"/>
    <property type="match status" value="1"/>
</dbReference>
<keyword evidence="3" id="KW-0645">Protease</keyword>
<evidence type="ECO:0000256" key="7">
    <source>
        <dbReference type="PROSITE-ProRule" id="PRU01379"/>
    </source>
</evidence>
<proteinExistence type="inferred from homology"/>
<dbReference type="AlphaFoldDB" id="A0A233S1B3"/>
<dbReference type="SMART" id="SM00631">
    <property type="entry name" value="Zn_pept"/>
    <property type="match status" value="1"/>
</dbReference>
<evidence type="ECO:0000256" key="3">
    <source>
        <dbReference type="ARBA" id="ARBA00022670"/>
    </source>
</evidence>
<protein>
    <recommendedName>
        <fullName evidence="8">Peptidase M14 domain-containing protein</fullName>
    </recommendedName>
</protein>
<dbReference type="PANTHER" id="PTHR11705">
    <property type="entry name" value="PROTEASE FAMILY M14 CARBOXYPEPTIDASE A,B"/>
    <property type="match status" value="1"/>
</dbReference>
<dbReference type="SUPFAM" id="SSF48452">
    <property type="entry name" value="TPR-like"/>
    <property type="match status" value="2"/>
</dbReference>
<keyword evidence="10" id="KW-1185">Reference proteome</keyword>
<evidence type="ECO:0000256" key="4">
    <source>
        <dbReference type="ARBA" id="ARBA00022801"/>
    </source>
</evidence>
<keyword evidence="5" id="KW-0862">Zinc</keyword>
<dbReference type="SUPFAM" id="SSF89372">
    <property type="entry name" value="Fucose-specific lectin"/>
    <property type="match status" value="1"/>
</dbReference>
<dbReference type="EMBL" id="MCGQ01000045">
    <property type="protein sequence ID" value="OXY89426.1"/>
    <property type="molecule type" value="Genomic_DNA"/>
</dbReference>
<keyword evidence="6" id="KW-0482">Metalloprotease</keyword>
<sequence length="1119" mass="124702">MQEAQQEVERYRQAGDRPNLARALVRLSALLRNAGRLPEAISAGEEAVSIFRELHSEAELAWALQNLAARYSEAGQHDRSVTAARERCDILRRLDDRPTLAEALITLSAYLQHSRAFDEAVAAAEEGVAIYRESGNEPGLAWALENLANRCSAAGQHEKSVAAGQECVDIHRRRGDRPNLARTLIILSAYQYHAAAYAQAVAAAEEGVAIYRESGNEPGLAWALENLANRYSAAGQHEKSVAAGRECCDIHRRRGELPDLARSLVVLSSYLRHLRSFAEAIDTAIDGTGFYRELRNDSGEAWALENLNSCYAAAPWLRVKRAQVSAPDFDALRSALTEAQVRAVGGIQRDESGTVRAEVYATVERLDAIRARGLTADVVDDNTQYWLDRQKEVGRGNRFADGTAPSGLGVPGGTGLGDLYLNVDEVDTAVRNLAATYGDLCRLIELPERTASEAHRVSHALRLGTGAEHSRPTVLLLGGQHAREWGGCEILVNLAADLLQAYRTGTGLRYGGREISPVEVRTVLERLHLLVFPMVNPDGRHHSQYRKGDWRKNRNPAYGVPEVSGVDLNRNYDFLFDLGKYWAPVTEDGEAPLYTSADPNEYEVYQGPRPFSEAETLNVKWLLDTHPRVRWQVDVHSYTQVFGHNWNDDDNQTTNPDMNFRNPAYDGKRGVTRKSHLGRPLEAAYQEYITATDLGIVRSLTQTFTDALRAVRGKAYAPEQGVATYVTAGTVDDYAYARHLVDPGREKVHGFFVEFSTEYVPTWTEMTEVIRDVSSGLFAFCHQAALEAGRIATVTRDPDWMDVFGVGGDGLARVAWWHGQWNDWQPIAGHTFVPHTPITALSRDPDWMDIFAIGADGVARVAWWNGGWNAWQPIYSRTFAPGTTIAGQSRNSDQMDLFAVGTDGLVYNAWWHGNWNDWQPIGTRRFTAGAQVTTLTRDPDWMDVFAVGDDGRVYVAWWHGEWNDWQPIYSRTFAPGTTIAGQSRNSDQMDLFAVGTDGLVHNAWWHGNWNDWQPIGTKRFTTGTPLTTLTRDPDWMDVFAVGDDGRVYVAWWHGEWNDWQPIGTRTFAPNTPIAAQSRNSDQMDLFAIGTDGRVYNAWWHGSWHDWQPIGSVGIGVGIG</sequence>
<dbReference type="GO" id="GO:0008270">
    <property type="term" value="F:zinc ion binding"/>
    <property type="evidence" value="ECO:0007669"/>
    <property type="project" value="InterPro"/>
</dbReference>
<dbReference type="PANTHER" id="PTHR11705:SF143">
    <property type="entry name" value="SLL0236 PROTEIN"/>
    <property type="match status" value="1"/>
</dbReference>
<dbReference type="Proteomes" id="UP000215483">
    <property type="component" value="Unassembled WGS sequence"/>
</dbReference>
<dbReference type="GO" id="GO:0005615">
    <property type="term" value="C:extracellular space"/>
    <property type="evidence" value="ECO:0007669"/>
    <property type="project" value="TreeGrafter"/>
</dbReference>
<organism evidence="9 10">
    <name type="scientific">Streptomyces diastatochromogenes</name>
    <dbReference type="NCBI Taxonomy" id="42236"/>
    <lineage>
        <taxon>Bacteria</taxon>
        <taxon>Bacillati</taxon>
        <taxon>Actinomycetota</taxon>
        <taxon>Actinomycetes</taxon>
        <taxon>Kitasatosporales</taxon>
        <taxon>Streptomycetaceae</taxon>
        <taxon>Streptomyces</taxon>
    </lineage>
</organism>
<evidence type="ECO:0000313" key="9">
    <source>
        <dbReference type="EMBL" id="OXY89426.1"/>
    </source>
</evidence>
<dbReference type="Gene3D" id="2.120.10.70">
    <property type="entry name" value="Fucose-specific lectin"/>
    <property type="match status" value="2"/>
</dbReference>
<comment type="caution">
    <text evidence="9">The sequence shown here is derived from an EMBL/GenBank/DDBJ whole genome shotgun (WGS) entry which is preliminary data.</text>
</comment>
<dbReference type="Pfam" id="PF13424">
    <property type="entry name" value="TPR_12"/>
    <property type="match status" value="2"/>
</dbReference>
<dbReference type="InterPro" id="IPR011990">
    <property type="entry name" value="TPR-like_helical_dom_sf"/>
</dbReference>
<keyword evidence="4" id="KW-0378">Hydrolase</keyword>
<dbReference type="InterPro" id="IPR000834">
    <property type="entry name" value="Peptidase_M14"/>
</dbReference>
<name>A0A233S1B3_STRDA</name>
<comment type="similarity">
    <text evidence="2 7">Belongs to the peptidase M14 family.</text>
</comment>
<accession>A0A233S1B3</accession>
<dbReference type="CDD" id="cd22954">
    <property type="entry name" value="PLL_lectin"/>
    <property type="match status" value="1"/>
</dbReference>